<name>A0A2Z3HFR7_9BACT</name>
<dbReference type="EMBL" id="CP025958">
    <property type="protein sequence ID" value="AWM42377.1"/>
    <property type="molecule type" value="Genomic_DNA"/>
</dbReference>
<reference evidence="1 2" key="1">
    <citation type="submission" date="2018-01" db="EMBL/GenBank/DDBJ databases">
        <title>G. obscuriglobus.</title>
        <authorList>
            <person name="Franke J."/>
            <person name="Blomberg W."/>
            <person name="Selmecki A."/>
        </authorList>
    </citation>
    <scope>NUCLEOTIDE SEQUENCE [LARGE SCALE GENOMIC DNA]</scope>
    <source>
        <strain evidence="1 2">DSM 5831</strain>
    </source>
</reference>
<evidence type="ECO:0000313" key="2">
    <source>
        <dbReference type="Proteomes" id="UP000245802"/>
    </source>
</evidence>
<dbReference type="KEGG" id="gog:C1280_24910"/>
<dbReference type="OrthoDB" id="289234at2"/>
<proteinExistence type="predicted"/>
<organism evidence="1 2">
    <name type="scientific">Gemmata obscuriglobus</name>
    <dbReference type="NCBI Taxonomy" id="114"/>
    <lineage>
        <taxon>Bacteria</taxon>
        <taxon>Pseudomonadati</taxon>
        <taxon>Planctomycetota</taxon>
        <taxon>Planctomycetia</taxon>
        <taxon>Gemmatales</taxon>
        <taxon>Gemmataceae</taxon>
        <taxon>Gemmata</taxon>
    </lineage>
</organism>
<sequence>MIRLAAGGMDHDRIRQYVEERGGKVLDSSWSPFGPGWFGEKSDRIYGVRYLDRDGNEHEAHCKTSMWTGVYFTEDRIVRYAERPAPATDTMTSLEAENRRLREELERLRQGRG</sequence>
<keyword evidence="2" id="KW-1185">Reference proteome</keyword>
<dbReference type="AlphaFoldDB" id="A0A2Z3HFR7"/>
<gene>
    <name evidence="1" type="ORF">C1280_24910</name>
</gene>
<accession>A0A2Z3HFR7</accession>
<dbReference type="Proteomes" id="UP000245802">
    <property type="component" value="Chromosome"/>
</dbReference>
<evidence type="ECO:0000313" key="1">
    <source>
        <dbReference type="EMBL" id="AWM42377.1"/>
    </source>
</evidence>
<protein>
    <submittedName>
        <fullName evidence="1">Uncharacterized protein</fullName>
    </submittedName>
</protein>